<feature type="transmembrane region" description="Helical" evidence="8">
    <location>
        <begin position="103"/>
        <end position="125"/>
    </location>
</feature>
<dbReference type="PROSITE" id="PS50850">
    <property type="entry name" value="MFS"/>
    <property type="match status" value="1"/>
</dbReference>
<feature type="transmembrane region" description="Helical" evidence="8">
    <location>
        <begin position="349"/>
        <end position="367"/>
    </location>
</feature>
<dbReference type="InterPro" id="IPR036259">
    <property type="entry name" value="MFS_trans_sf"/>
</dbReference>
<keyword evidence="5 8" id="KW-0812">Transmembrane</keyword>
<accession>A0A916RBF4</accession>
<dbReference type="PRINTS" id="PR00174">
    <property type="entry name" value="LACYSMPORT"/>
</dbReference>
<evidence type="ECO:0000256" key="2">
    <source>
        <dbReference type="ARBA" id="ARBA00022448"/>
    </source>
</evidence>
<keyword evidence="2" id="KW-0813">Transport</keyword>
<comment type="caution">
    <text evidence="10">The sequence shown here is derived from an EMBL/GenBank/DDBJ whole genome shotgun (WGS) entry which is preliminary data.</text>
</comment>
<evidence type="ECO:0000256" key="4">
    <source>
        <dbReference type="ARBA" id="ARBA00022519"/>
    </source>
</evidence>
<sequence length="395" mass="42736">MALIMPARLASPEARTGLYYLTMFMPAGVASLLLPVWLDSKGISEEQIGIINAAPIFAMIVLNLVVGRIADKAKDWRSVIVAGSILAAVVPLGLGFVDEFWGILLFWTLATIPFLALEPVIDAAAMRMTRRRGSDFALVRVWGTVGYIIATALAGLIFGWVGIAIFVPLFIVASLMRGGASLSLPFFRAPDNSPDRSPVLDADAATTMRQVFRPWFLLPLIGTALLQASHFVLMAFGALLWLRIGIPEEAIGLLWGIAPLGEVIVMLFFARIARRFSARHLLLAACLLAVVRWSGVAVASEVWQLAILQVMHMFTFGLAYLGVVNFIANWTGESIAAQAQSFFTVLRQVSNVIALLVFGPLVAIFGIKSFYAAAALAAVGAAMIFASLIIMRTKR</sequence>
<dbReference type="OrthoDB" id="9150135at2"/>
<dbReference type="GO" id="GO:0030395">
    <property type="term" value="F:lactose binding"/>
    <property type="evidence" value="ECO:0007669"/>
    <property type="project" value="TreeGrafter"/>
</dbReference>
<feature type="transmembrane region" description="Helical" evidence="8">
    <location>
        <begin position="250"/>
        <end position="269"/>
    </location>
</feature>
<keyword evidence="6 8" id="KW-1133">Transmembrane helix</keyword>
<dbReference type="AlphaFoldDB" id="A0A916RBF4"/>
<evidence type="ECO:0000313" key="10">
    <source>
        <dbReference type="EMBL" id="GGA47433.1"/>
    </source>
</evidence>
<dbReference type="Pfam" id="PF12832">
    <property type="entry name" value="MFS_1_like"/>
    <property type="match status" value="1"/>
</dbReference>
<evidence type="ECO:0000256" key="6">
    <source>
        <dbReference type="ARBA" id="ARBA00022989"/>
    </source>
</evidence>
<evidence type="ECO:0000256" key="8">
    <source>
        <dbReference type="SAM" id="Phobius"/>
    </source>
</evidence>
<dbReference type="InterPro" id="IPR000576">
    <property type="entry name" value="LacY/RafB_perm_fam"/>
</dbReference>
<dbReference type="EMBL" id="BMKB01000002">
    <property type="protein sequence ID" value="GGA47433.1"/>
    <property type="molecule type" value="Genomic_DNA"/>
</dbReference>
<dbReference type="SUPFAM" id="SSF103473">
    <property type="entry name" value="MFS general substrate transporter"/>
    <property type="match status" value="1"/>
</dbReference>
<keyword evidence="11" id="KW-1185">Reference proteome</keyword>
<protein>
    <submittedName>
        <fullName evidence="10">MFS transporter</fullName>
    </submittedName>
</protein>
<keyword evidence="7 8" id="KW-0472">Membrane</keyword>
<dbReference type="Proteomes" id="UP000596977">
    <property type="component" value="Unassembled WGS sequence"/>
</dbReference>
<dbReference type="PANTHER" id="PTHR23522">
    <property type="entry name" value="BLL5896 PROTEIN"/>
    <property type="match status" value="1"/>
</dbReference>
<evidence type="ECO:0000256" key="1">
    <source>
        <dbReference type="ARBA" id="ARBA00004429"/>
    </source>
</evidence>
<evidence type="ECO:0000259" key="9">
    <source>
        <dbReference type="PROSITE" id="PS50850"/>
    </source>
</evidence>
<feature type="transmembrane region" description="Helical" evidence="8">
    <location>
        <begin position="306"/>
        <end position="328"/>
    </location>
</feature>
<feature type="domain" description="Major facilitator superfamily (MFS) profile" evidence="9">
    <location>
        <begin position="1"/>
        <end position="392"/>
    </location>
</feature>
<keyword evidence="4" id="KW-0997">Cell inner membrane</keyword>
<keyword evidence="3" id="KW-1003">Cell membrane</keyword>
<feature type="transmembrane region" description="Helical" evidence="8">
    <location>
        <begin position="18"/>
        <end position="38"/>
    </location>
</feature>
<evidence type="ECO:0000256" key="5">
    <source>
        <dbReference type="ARBA" id="ARBA00022692"/>
    </source>
</evidence>
<feature type="transmembrane region" description="Helical" evidence="8">
    <location>
        <begin position="79"/>
        <end position="97"/>
    </location>
</feature>
<dbReference type="GO" id="GO:0005886">
    <property type="term" value="C:plasma membrane"/>
    <property type="evidence" value="ECO:0007669"/>
    <property type="project" value="UniProtKB-SubCell"/>
</dbReference>
<feature type="transmembrane region" description="Helical" evidence="8">
    <location>
        <begin position="137"/>
        <end position="157"/>
    </location>
</feature>
<reference evidence="10 11" key="1">
    <citation type="journal article" date="2014" name="Int. J. Syst. Evol. Microbiol.">
        <title>Complete genome sequence of Corynebacterium casei LMG S-19264T (=DSM 44701T), isolated from a smear-ripened cheese.</title>
        <authorList>
            <consortium name="US DOE Joint Genome Institute (JGI-PGF)"/>
            <person name="Walter F."/>
            <person name="Albersmeier A."/>
            <person name="Kalinowski J."/>
            <person name="Ruckert C."/>
        </authorList>
    </citation>
    <scope>NUCLEOTIDE SEQUENCE [LARGE SCALE GENOMIC DNA]</scope>
    <source>
        <strain evidence="10 11">CGMCC 1.15896</strain>
    </source>
</reference>
<dbReference type="NCBIfam" id="NF037955">
    <property type="entry name" value="mfs"/>
    <property type="match status" value="1"/>
</dbReference>
<feature type="transmembrane region" description="Helical" evidence="8">
    <location>
        <begin position="373"/>
        <end position="391"/>
    </location>
</feature>
<dbReference type="PANTHER" id="PTHR23522:SF10">
    <property type="entry name" value="3-PHENYLPROPIONIC ACID TRANSPORTER-RELATED"/>
    <property type="match status" value="1"/>
</dbReference>
<dbReference type="Gene3D" id="1.20.1250.20">
    <property type="entry name" value="MFS general substrate transporter like domains"/>
    <property type="match status" value="2"/>
</dbReference>
<dbReference type="PIRSF" id="PIRSF004925">
    <property type="entry name" value="HcaT"/>
    <property type="match status" value="1"/>
</dbReference>
<organism evidence="10 11">
    <name type="scientific">Pelagibacterium lentulum</name>
    <dbReference type="NCBI Taxonomy" id="2029865"/>
    <lineage>
        <taxon>Bacteria</taxon>
        <taxon>Pseudomonadati</taxon>
        <taxon>Pseudomonadota</taxon>
        <taxon>Alphaproteobacteria</taxon>
        <taxon>Hyphomicrobiales</taxon>
        <taxon>Devosiaceae</taxon>
        <taxon>Pelagibacterium</taxon>
    </lineage>
</organism>
<evidence type="ECO:0000256" key="3">
    <source>
        <dbReference type="ARBA" id="ARBA00022475"/>
    </source>
</evidence>
<feature type="transmembrane region" description="Helical" evidence="8">
    <location>
        <begin position="163"/>
        <end position="187"/>
    </location>
</feature>
<comment type="subcellular location">
    <subcellularLocation>
        <location evidence="1">Cell inner membrane</location>
        <topology evidence="1">Multi-pass membrane protein</topology>
    </subcellularLocation>
</comment>
<feature type="transmembrane region" description="Helical" evidence="8">
    <location>
        <begin position="281"/>
        <end position="300"/>
    </location>
</feature>
<dbReference type="GO" id="GO:0015528">
    <property type="term" value="F:lactose:proton symporter activity"/>
    <property type="evidence" value="ECO:0007669"/>
    <property type="project" value="TreeGrafter"/>
</dbReference>
<proteinExistence type="predicted"/>
<evidence type="ECO:0000313" key="11">
    <source>
        <dbReference type="Proteomes" id="UP000596977"/>
    </source>
</evidence>
<feature type="transmembrane region" description="Helical" evidence="8">
    <location>
        <begin position="216"/>
        <end position="244"/>
    </location>
</feature>
<dbReference type="InterPro" id="IPR020846">
    <property type="entry name" value="MFS_dom"/>
</dbReference>
<name>A0A916RBF4_9HYPH</name>
<dbReference type="InterPro" id="IPR024989">
    <property type="entry name" value="MFS_assoc_dom"/>
</dbReference>
<feature type="transmembrane region" description="Helical" evidence="8">
    <location>
        <begin position="50"/>
        <end position="67"/>
    </location>
</feature>
<dbReference type="RefSeq" id="WP_127073867.1">
    <property type="nucleotide sequence ID" value="NZ_BMKB01000002.1"/>
</dbReference>
<gene>
    <name evidence="10" type="ORF">GCM10011499_16550</name>
</gene>
<dbReference type="InterPro" id="IPR026032">
    <property type="entry name" value="HcaT-like"/>
</dbReference>
<evidence type="ECO:0000256" key="7">
    <source>
        <dbReference type="ARBA" id="ARBA00023136"/>
    </source>
</evidence>